<dbReference type="PRINTS" id="PR01415">
    <property type="entry name" value="ANKYRIN"/>
</dbReference>
<evidence type="ECO:0000256" key="2">
    <source>
        <dbReference type="ARBA" id="ARBA00023043"/>
    </source>
</evidence>
<reference evidence="5 6" key="1">
    <citation type="submission" date="2017-05" db="EMBL/GenBank/DDBJ databases">
        <authorList>
            <person name="Song R."/>
            <person name="Chenine A.L."/>
            <person name="Ruprecht R.M."/>
        </authorList>
    </citation>
    <scope>NUCLEOTIDE SEQUENCE [LARGE SCALE GENOMIC DNA]</scope>
    <source>
        <strain evidence="5 6">DSM 26136</strain>
    </source>
</reference>
<keyword evidence="4" id="KW-0732">Signal</keyword>
<accession>A0A1Y0EMW7</accession>
<dbReference type="Pfam" id="PF12796">
    <property type="entry name" value="Ank_2"/>
    <property type="match status" value="1"/>
</dbReference>
<evidence type="ECO:0000256" key="4">
    <source>
        <dbReference type="SAM" id="SignalP"/>
    </source>
</evidence>
<name>A0A1Y0EMW7_9BURK</name>
<feature type="repeat" description="ANK" evidence="3">
    <location>
        <begin position="158"/>
        <end position="190"/>
    </location>
</feature>
<sequence length="220" mass="23541">MRMTRFTPRSLAALALALGLSSSLAHATPADDMERAIAQDNDLSTQKMLANGVSPNTLTNKGVPVLYSAIQMESYKVAKVLAQAPGLEADQTSPKGETALMMAAFRGQVDLARQLIARGAQVNRRGWTPLHYAATNGHLAMIDFLLSQKADLNAPSPNESTPLMMAAMYGSEDAARALLKAGADPTRKNQLGMTAADFATKAERDALARTLTEAAQAWRR</sequence>
<dbReference type="PROSITE" id="PS50088">
    <property type="entry name" value="ANK_REPEAT"/>
    <property type="match status" value="3"/>
</dbReference>
<dbReference type="InterPro" id="IPR036770">
    <property type="entry name" value="Ankyrin_rpt-contain_sf"/>
</dbReference>
<protein>
    <submittedName>
        <fullName evidence="5">Uncharacterized protein</fullName>
    </submittedName>
</protein>
<dbReference type="GO" id="GO:0010468">
    <property type="term" value="P:regulation of gene expression"/>
    <property type="evidence" value="ECO:0007669"/>
    <property type="project" value="TreeGrafter"/>
</dbReference>
<dbReference type="EMBL" id="CP021455">
    <property type="protein sequence ID" value="ARU04937.1"/>
    <property type="molecule type" value="Genomic_DNA"/>
</dbReference>
<dbReference type="AlphaFoldDB" id="A0A1Y0EMW7"/>
<dbReference type="PANTHER" id="PTHR24124:SF14">
    <property type="entry name" value="CHROMOSOME UNDETERMINED SCAFFOLD_25, WHOLE GENOME SHOTGUN SEQUENCE"/>
    <property type="match status" value="1"/>
</dbReference>
<dbReference type="SUPFAM" id="SSF48403">
    <property type="entry name" value="Ankyrin repeat"/>
    <property type="match status" value="1"/>
</dbReference>
<dbReference type="KEGG" id="cser:CCO03_09810"/>
<evidence type="ECO:0000256" key="1">
    <source>
        <dbReference type="ARBA" id="ARBA00022737"/>
    </source>
</evidence>
<dbReference type="Gene3D" id="1.25.40.20">
    <property type="entry name" value="Ankyrin repeat-containing domain"/>
    <property type="match status" value="2"/>
</dbReference>
<dbReference type="PANTHER" id="PTHR24124">
    <property type="entry name" value="ANKYRIN REPEAT FAMILY A"/>
    <property type="match status" value="1"/>
</dbReference>
<evidence type="ECO:0000313" key="5">
    <source>
        <dbReference type="EMBL" id="ARU04937.1"/>
    </source>
</evidence>
<feature type="repeat" description="ANK" evidence="3">
    <location>
        <begin position="95"/>
        <end position="127"/>
    </location>
</feature>
<feature type="chain" id="PRO_5012891907" evidence="4">
    <location>
        <begin position="28"/>
        <end position="220"/>
    </location>
</feature>
<keyword evidence="6" id="KW-1185">Reference proteome</keyword>
<proteinExistence type="predicted"/>
<keyword evidence="2 3" id="KW-0040">ANK repeat</keyword>
<organism evidence="5 6">
    <name type="scientific">Comamonas serinivorans</name>
    <dbReference type="NCBI Taxonomy" id="1082851"/>
    <lineage>
        <taxon>Bacteria</taxon>
        <taxon>Pseudomonadati</taxon>
        <taxon>Pseudomonadota</taxon>
        <taxon>Betaproteobacteria</taxon>
        <taxon>Burkholderiales</taxon>
        <taxon>Comamonadaceae</taxon>
        <taxon>Comamonas</taxon>
    </lineage>
</organism>
<evidence type="ECO:0000313" key="6">
    <source>
        <dbReference type="Proteomes" id="UP000196138"/>
    </source>
</evidence>
<dbReference type="Proteomes" id="UP000196138">
    <property type="component" value="Chromosome"/>
</dbReference>
<keyword evidence="1" id="KW-0677">Repeat</keyword>
<dbReference type="InterPro" id="IPR002110">
    <property type="entry name" value="Ankyrin_rpt"/>
</dbReference>
<feature type="signal peptide" evidence="4">
    <location>
        <begin position="1"/>
        <end position="27"/>
    </location>
</feature>
<evidence type="ECO:0000256" key="3">
    <source>
        <dbReference type="PROSITE-ProRule" id="PRU00023"/>
    </source>
</evidence>
<gene>
    <name evidence="5" type="ORF">CCO03_09810</name>
</gene>
<feature type="repeat" description="ANK" evidence="3">
    <location>
        <begin position="125"/>
        <end position="157"/>
    </location>
</feature>
<dbReference type="Pfam" id="PF00023">
    <property type="entry name" value="Ank"/>
    <property type="match status" value="1"/>
</dbReference>
<dbReference type="PROSITE" id="PS50297">
    <property type="entry name" value="ANK_REP_REGION"/>
    <property type="match status" value="3"/>
</dbReference>
<dbReference type="SMART" id="SM00248">
    <property type="entry name" value="ANK"/>
    <property type="match status" value="4"/>
</dbReference>